<evidence type="ECO:0000256" key="1">
    <source>
        <dbReference type="SAM" id="MobiDB-lite"/>
    </source>
</evidence>
<sequence length="133" mass="14346">MGILALGAFLASWEPWVRLATQAPRENEERRVTGETWDVGTPGCLGPQGSQDSLAGLARQSMAKMETVGPQEPREREADLACQAPWGCQGSVSLQPALEPQPTPLHASQSLDPSRAHEQQARTEPSRHPGGKE</sequence>
<evidence type="ECO:0000313" key="3">
    <source>
        <dbReference type="EMBL" id="KAK1340155.1"/>
    </source>
</evidence>
<proteinExistence type="predicted"/>
<feature type="region of interest" description="Disordered" evidence="1">
    <location>
        <begin position="90"/>
        <end position="133"/>
    </location>
</feature>
<evidence type="ECO:0000313" key="4">
    <source>
        <dbReference type="Proteomes" id="UP001177744"/>
    </source>
</evidence>
<keyword evidence="2" id="KW-0732">Signal</keyword>
<keyword evidence="4" id="KW-1185">Reference proteome</keyword>
<feature type="chain" id="PRO_5041394102" evidence="2">
    <location>
        <begin position="21"/>
        <end position="133"/>
    </location>
</feature>
<feature type="region of interest" description="Disordered" evidence="1">
    <location>
        <begin position="24"/>
        <end position="51"/>
    </location>
</feature>
<evidence type="ECO:0000256" key="2">
    <source>
        <dbReference type="SAM" id="SignalP"/>
    </source>
</evidence>
<feature type="signal peptide" evidence="2">
    <location>
        <begin position="1"/>
        <end position="20"/>
    </location>
</feature>
<reference evidence="3" key="1">
    <citation type="submission" date="2023-06" db="EMBL/GenBank/DDBJ databases">
        <title>Reference genome for the Northern bat (Eptesicus nilssonii), a most northern bat species.</title>
        <authorList>
            <person name="Laine V.N."/>
            <person name="Pulliainen A.T."/>
            <person name="Lilley T.M."/>
        </authorList>
    </citation>
    <scope>NUCLEOTIDE SEQUENCE</scope>
    <source>
        <strain evidence="3">BLF_Eptnil</strain>
        <tissue evidence="3">Kidney</tissue>
    </source>
</reference>
<comment type="caution">
    <text evidence="3">The sequence shown here is derived from an EMBL/GenBank/DDBJ whole genome shotgun (WGS) entry which is preliminary data.</text>
</comment>
<dbReference type="AlphaFoldDB" id="A0AA40LP26"/>
<organism evidence="3 4">
    <name type="scientific">Cnephaeus nilssonii</name>
    <name type="common">Northern bat</name>
    <name type="synonym">Eptesicus nilssonii</name>
    <dbReference type="NCBI Taxonomy" id="3371016"/>
    <lineage>
        <taxon>Eukaryota</taxon>
        <taxon>Metazoa</taxon>
        <taxon>Chordata</taxon>
        <taxon>Craniata</taxon>
        <taxon>Vertebrata</taxon>
        <taxon>Euteleostomi</taxon>
        <taxon>Mammalia</taxon>
        <taxon>Eutheria</taxon>
        <taxon>Laurasiatheria</taxon>
        <taxon>Chiroptera</taxon>
        <taxon>Yangochiroptera</taxon>
        <taxon>Vespertilionidae</taxon>
        <taxon>Cnephaeus</taxon>
    </lineage>
</organism>
<feature type="compositionally biased region" description="Basic and acidic residues" evidence="1">
    <location>
        <begin position="114"/>
        <end position="133"/>
    </location>
</feature>
<dbReference type="Proteomes" id="UP001177744">
    <property type="component" value="Unassembled WGS sequence"/>
</dbReference>
<dbReference type="EMBL" id="JAULJE010000008">
    <property type="protein sequence ID" value="KAK1340155.1"/>
    <property type="molecule type" value="Genomic_DNA"/>
</dbReference>
<protein>
    <submittedName>
        <fullName evidence="3">Uncharacterized protein</fullName>
    </submittedName>
</protein>
<accession>A0AA40LP26</accession>
<gene>
    <name evidence="3" type="ORF">QTO34_018719</name>
</gene>
<name>A0AA40LP26_CNENI</name>